<protein>
    <submittedName>
        <fullName evidence="1">PIG-L family deacetylase</fullName>
    </submittedName>
</protein>
<reference evidence="1 2" key="1">
    <citation type="journal article" date="2018" name="Nat. Biotechnol.">
        <title>A standardized bacterial taxonomy based on genome phylogeny substantially revises the tree of life.</title>
        <authorList>
            <person name="Parks D.H."/>
            <person name="Chuvochina M."/>
            <person name="Waite D.W."/>
            <person name="Rinke C."/>
            <person name="Skarshewski A."/>
            <person name="Chaumeil P.A."/>
            <person name="Hugenholtz P."/>
        </authorList>
    </citation>
    <scope>NUCLEOTIDE SEQUENCE [LARGE SCALE GENOMIC DNA]</scope>
    <source>
        <strain evidence="1">UBA8781</strain>
    </source>
</reference>
<dbReference type="Pfam" id="PF02585">
    <property type="entry name" value="PIG-L"/>
    <property type="match status" value="1"/>
</dbReference>
<comment type="caution">
    <text evidence="1">The sequence shown here is derived from an EMBL/GenBank/DDBJ whole genome shotgun (WGS) entry which is preliminary data.</text>
</comment>
<evidence type="ECO:0000313" key="2">
    <source>
        <dbReference type="Proteomes" id="UP000264141"/>
    </source>
</evidence>
<dbReference type="PANTHER" id="PTHR12993">
    <property type="entry name" value="N-ACETYLGLUCOSAMINYL-PHOSPHATIDYLINOSITOL DE-N-ACETYLASE-RELATED"/>
    <property type="match status" value="1"/>
</dbReference>
<proteinExistence type="predicted"/>
<dbReference type="EMBL" id="DPBP01000021">
    <property type="protein sequence ID" value="HCE17185.1"/>
    <property type="molecule type" value="Genomic_DNA"/>
</dbReference>
<dbReference type="GO" id="GO:0016811">
    <property type="term" value="F:hydrolase activity, acting on carbon-nitrogen (but not peptide) bonds, in linear amides"/>
    <property type="evidence" value="ECO:0007669"/>
    <property type="project" value="TreeGrafter"/>
</dbReference>
<feature type="non-terminal residue" evidence="1">
    <location>
        <position position="126"/>
    </location>
</feature>
<dbReference type="InterPro" id="IPR024078">
    <property type="entry name" value="LmbE-like_dom_sf"/>
</dbReference>
<dbReference type="Gene3D" id="3.40.50.10320">
    <property type="entry name" value="LmbE-like"/>
    <property type="match status" value="1"/>
</dbReference>
<dbReference type="InterPro" id="IPR003737">
    <property type="entry name" value="GlcNAc_PI_deacetylase-related"/>
</dbReference>
<dbReference type="PANTHER" id="PTHR12993:SF28">
    <property type="entry name" value="LMBE FAMILY PROTEIN"/>
    <property type="match status" value="1"/>
</dbReference>
<evidence type="ECO:0000313" key="1">
    <source>
        <dbReference type="EMBL" id="HCE17185.1"/>
    </source>
</evidence>
<dbReference type="AlphaFoldDB" id="A0A3D1JG35"/>
<sequence>MGQTFYVPESAMAIVAHPDDIEFSCAGTMARWARAGTRISYVLCTSGDVGIAEEGMSRQKAAEIRENEARRAAEITGVSEVVFLREPDGLLVPSLELRKKLVREIRRFRPEVVVTGDPTVVWAGEN</sequence>
<dbReference type="Proteomes" id="UP000264141">
    <property type="component" value="Unassembled WGS sequence"/>
</dbReference>
<dbReference type="SUPFAM" id="SSF102588">
    <property type="entry name" value="LmbE-like"/>
    <property type="match status" value="1"/>
</dbReference>
<name>A0A3D1JG35_9CHLR</name>
<organism evidence="1 2">
    <name type="scientific">Anaerolinea thermolimosa</name>
    <dbReference type="NCBI Taxonomy" id="229919"/>
    <lineage>
        <taxon>Bacteria</taxon>
        <taxon>Bacillati</taxon>
        <taxon>Chloroflexota</taxon>
        <taxon>Anaerolineae</taxon>
        <taxon>Anaerolineales</taxon>
        <taxon>Anaerolineaceae</taxon>
        <taxon>Anaerolinea</taxon>
    </lineage>
</organism>
<gene>
    <name evidence="1" type="ORF">DEQ80_04935</name>
</gene>
<accession>A0A3D1JG35</accession>